<evidence type="ECO:0008006" key="5">
    <source>
        <dbReference type="Google" id="ProtNLM"/>
    </source>
</evidence>
<evidence type="ECO:0000259" key="1">
    <source>
        <dbReference type="Pfam" id="PF17262"/>
    </source>
</evidence>
<protein>
    <recommendedName>
        <fullName evidence="5">DNA repair protein</fullName>
    </recommendedName>
</protein>
<evidence type="ECO:0000313" key="4">
    <source>
        <dbReference type="Proteomes" id="UP000199403"/>
    </source>
</evidence>
<dbReference type="OrthoDB" id="656505at2"/>
<dbReference type="Pfam" id="PF17262">
    <property type="entry name" value="Cas6b_C"/>
    <property type="match status" value="1"/>
</dbReference>
<dbReference type="Pfam" id="PF17955">
    <property type="entry name" value="Cas6b_N"/>
    <property type="match status" value="1"/>
</dbReference>
<dbReference type="InterPro" id="IPR041528">
    <property type="entry name" value="Cas6b_N"/>
</dbReference>
<evidence type="ECO:0000259" key="2">
    <source>
        <dbReference type="Pfam" id="PF17955"/>
    </source>
</evidence>
<sequence length="220" mass="25238">MTQTLTTTIRFPEISLATRDAHKLRGYFGDYFKEHSPLLHNHYEDGSSRYRYPLVQYKVIDQVPTLLGVNDGAELLTSLFLKISQLDIGGEIYPVHSKNIAQQHTQVGVVDELNNYRFSNYWMALNTDNFKKYVKINEEEKCQLLNQVLRNNLLSFLKGVGIWVEKKIMARGNFRERTSKFKDQKMMVFEGDFVSNVALPELVGLGKSVARGFGAIKKVP</sequence>
<dbReference type="Proteomes" id="UP000199403">
    <property type="component" value="Unassembled WGS sequence"/>
</dbReference>
<feature type="domain" description="Cas6b N-terminal" evidence="2">
    <location>
        <begin position="6"/>
        <end position="105"/>
    </location>
</feature>
<evidence type="ECO:0000313" key="3">
    <source>
        <dbReference type="EMBL" id="SEJ66351.1"/>
    </source>
</evidence>
<accession>A0A1H7AL30</accession>
<dbReference type="RefSeq" id="WP_092177632.1">
    <property type="nucleotide sequence ID" value="NZ_FNZH01000007.1"/>
</dbReference>
<dbReference type="EMBL" id="FNZH01000007">
    <property type="protein sequence ID" value="SEJ66351.1"/>
    <property type="molecule type" value="Genomic_DNA"/>
</dbReference>
<dbReference type="AlphaFoldDB" id="A0A1H7AL30"/>
<name>A0A1H7AL30_9BACT</name>
<proteinExistence type="predicted"/>
<feature type="domain" description="Cas6b C-terminal" evidence="1">
    <location>
        <begin position="109"/>
        <end position="219"/>
    </location>
</feature>
<gene>
    <name evidence="3" type="ORF">SAMN05192553_107157</name>
</gene>
<reference evidence="4" key="1">
    <citation type="submission" date="2016-10" db="EMBL/GenBank/DDBJ databases">
        <authorList>
            <person name="Varghese N."/>
            <person name="Submissions S."/>
        </authorList>
    </citation>
    <scope>NUCLEOTIDE SEQUENCE [LARGE SCALE GENOMIC DNA]</scope>
    <source>
        <strain evidence="4">IBRC-M 10761</strain>
    </source>
</reference>
<dbReference type="STRING" id="1416801.SAMN05192553_107157"/>
<dbReference type="InterPro" id="IPR020209">
    <property type="entry name" value="Cas6b_C"/>
</dbReference>
<keyword evidence="4" id="KW-1185">Reference proteome</keyword>
<organism evidence="3 4">
    <name type="scientific">Cyclobacterium xiamenense</name>
    <dbReference type="NCBI Taxonomy" id="1297121"/>
    <lineage>
        <taxon>Bacteria</taxon>
        <taxon>Pseudomonadati</taxon>
        <taxon>Bacteroidota</taxon>
        <taxon>Cytophagia</taxon>
        <taxon>Cytophagales</taxon>
        <taxon>Cyclobacteriaceae</taxon>
        <taxon>Cyclobacterium</taxon>
    </lineage>
</organism>